<dbReference type="PANTHER" id="PTHR43792:SF1">
    <property type="entry name" value="N-ACETYLTRANSFERASE DOMAIN-CONTAINING PROTEIN"/>
    <property type="match status" value="1"/>
</dbReference>
<protein>
    <recommendedName>
        <fullName evidence="1">N-acetyltransferase domain-containing protein</fullName>
    </recommendedName>
</protein>
<dbReference type="PROSITE" id="PS51186">
    <property type="entry name" value="GNAT"/>
    <property type="match status" value="1"/>
</dbReference>
<dbReference type="AlphaFoldDB" id="A0A517PGC7"/>
<accession>A0A517PGC7</accession>
<evidence type="ECO:0000313" key="2">
    <source>
        <dbReference type="EMBL" id="QDT18421.1"/>
    </source>
</evidence>
<dbReference type="InterPro" id="IPR000182">
    <property type="entry name" value="GNAT_dom"/>
</dbReference>
<dbReference type="InterPro" id="IPR051531">
    <property type="entry name" value="N-acetyltransferase"/>
</dbReference>
<dbReference type="RefSeq" id="WP_145179939.1">
    <property type="nucleotide sequence ID" value="NZ_CP036266.1"/>
</dbReference>
<dbReference type="EMBL" id="CP036266">
    <property type="protein sequence ID" value="QDT18421.1"/>
    <property type="molecule type" value="Genomic_DNA"/>
</dbReference>
<dbReference type="PANTHER" id="PTHR43792">
    <property type="entry name" value="GNAT FAMILY, PUTATIVE (AFU_ORTHOLOGUE AFUA_3G00765)-RELATED-RELATED"/>
    <property type="match status" value="1"/>
</dbReference>
<gene>
    <name evidence="2" type="ORF">HG66A1_01800</name>
</gene>
<feature type="domain" description="N-acetyltransferase" evidence="1">
    <location>
        <begin position="6"/>
        <end position="173"/>
    </location>
</feature>
<proteinExistence type="predicted"/>
<organism evidence="2 3">
    <name type="scientific">Gimesia chilikensis</name>
    <dbReference type="NCBI Taxonomy" id="2605989"/>
    <lineage>
        <taxon>Bacteria</taxon>
        <taxon>Pseudomonadati</taxon>
        <taxon>Planctomycetota</taxon>
        <taxon>Planctomycetia</taxon>
        <taxon>Planctomycetales</taxon>
        <taxon>Planctomycetaceae</taxon>
        <taxon>Gimesia</taxon>
    </lineage>
</organism>
<dbReference type="SUPFAM" id="SSF55729">
    <property type="entry name" value="Acyl-CoA N-acyltransferases (Nat)"/>
    <property type="match status" value="1"/>
</dbReference>
<keyword evidence="3" id="KW-1185">Reference proteome</keyword>
<dbReference type="GO" id="GO:0016747">
    <property type="term" value="F:acyltransferase activity, transferring groups other than amino-acyl groups"/>
    <property type="evidence" value="ECO:0007669"/>
    <property type="project" value="InterPro"/>
</dbReference>
<dbReference type="Pfam" id="PF13302">
    <property type="entry name" value="Acetyltransf_3"/>
    <property type="match status" value="1"/>
</dbReference>
<dbReference type="OrthoDB" id="9795206at2"/>
<name>A0A517PGC7_9PLAN</name>
<dbReference type="Proteomes" id="UP000320421">
    <property type="component" value="Chromosome"/>
</dbReference>
<sequence>METTRLILRRWCEEDIAPFVELNKDPRVMQYYPSTLTSEQSVQMVEDIRTHFEEYGFGLWAVEIKDQTSFAGFIGLAVPQFTAFFTPCIEILWRLATPYWNQGYATEGAHAVLDFGFDECNLKQIVSFTVPSNIASRRVMEKIGMSYIDNFDHPGLPDNDPLQRHVLYSINRSERDGLLPN</sequence>
<evidence type="ECO:0000259" key="1">
    <source>
        <dbReference type="PROSITE" id="PS51186"/>
    </source>
</evidence>
<reference evidence="2 3" key="1">
    <citation type="submission" date="2019-02" db="EMBL/GenBank/DDBJ databases">
        <title>Deep-cultivation of Planctomycetes and their phenomic and genomic characterization uncovers novel biology.</title>
        <authorList>
            <person name="Wiegand S."/>
            <person name="Jogler M."/>
            <person name="Boedeker C."/>
            <person name="Pinto D."/>
            <person name="Vollmers J."/>
            <person name="Rivas-Marin E."/>
            <person name="Kohn T."/>
            <person name="Peeters S.H."/>
            <person name="Heuer A."/>
            <person name="Rast P."/>
            <person name="Oberbeckmann S."/>
            <person name="Bunk B."/>
            <person name="Jeske O."/>
            <person name="Meyerdierks A."/>
            <person name="Storesund J.E."/>
            <person name="Kallscheuer N."/>
            <person name="Luecker S."/>
            <person name="Lage O.M."/>
            <person name="Pohl T."/>
            <person name="Merkel B.J."/>
            <person name="Hornburger P."/>
            <person name="Mueller R.-W."/>
            <person name="Bruemmer F."/>
            <person name="Labrenz M."/>
            <person name="Spormann A.M."/>
            <person name="Op den Camp H."/>
            <person name="Overmann J."/>
            <person name="Amann R."/>
            <person name="Jetten M.S.M."/>
            <person name="Mascher T."/>
            <person name="Medema M.H."/>
            <person name="Devos D.P."/>
            <person name="Kaster A.-K."/>
            <person name="Ovreas L."/>
            <person name="Rohde M."/>
            <person name="Galperin M.Y."/>
            <person name="Jogler C."/>
        </authorList>
    </citation>
    <scope>NUCLEOTIDE SEQUENCE [LARGE SCALE GENOMIC DNA]</scope>
    <source>
        <strain evidence="2 3">HG66A1</strain>
    </source>
</reference>
<evidence type="ECO:0000313" key="3">
    <source>
        <dbReference type="Proteomes" id="UP000320421"/>
    </source>
</evidence>
<dbReference type="Gene3D" id="3.40.630.30">
    <property type="match status" value="1"/>
</dbReference>
<dbReference type="InterPro" id="IPR016181">
    <property type="entry name" value="Acyl_CoA_acyltransferase"/>
</dbReference>